<comment type="caution">
    <text evidence="2">The sequence shown here is derived from an EMBL/GenBank/DDBJ whole genome shotgun (WGS) entry which is preliminary data.</text>
</comment>
<name>A0A015NCE5_RHIIW</name>
<feature type="region of interest" description="Disordered" evidence="1">
    <location>
        <begin position="1"/>
        <end position="27"/>
    </location>
</feature>
<proteinExistence type="predicted"/>
<evidence type="ECO:0000313" key="3">
    <source>
        <dbReference type="Proteomes" id="UP000022910"/>
    </source>
</evidence>
<gene>
    <name evidence="2" type="ORF">RirG_028910</name>
</gene>
<protein>
    <submittedName>
        <fullName evidence="2">Uncharacterized protein</fullName>
    </submittedName>
</protein>
<keyword evidence="3" id="KW-1185">Reference proteome</keyword>
<sequence length="133" mass="15022">MNSGNHVTQDFPNLPTDQTGNNSVTSQITDNNETFQHASNNNTFEFYLPLPNDTRIYHVTYTELNSTEIAQFLNNNINSSHIPKPVNYQQNTIQQQSFNNMNIQPTFQEYSDNNAYDTNSISPNGAIPEDTSG</sequence>
<dbReference type="Proteomes" id="UP000022910">
    <property type="component" value="Unassembled WGS sequence"/>
</dbReference>
<dbReference type="AlphaFoldDB" id="A0A015NCE5"/>
<evidence type="ECO:0000256" key="1">
    <source>
        <dbReference type="SAM" id="MobiDB-lite"/>
    </source>
</evidence>
<accession>A0A015NCE5</accession>
<dbReference type="OrthoDB" id="2313997at2759"/>
<organism evidence="2 3">
    <name type="scientific">Rhizophagus irregularis (strain DAOM 197198w)</name>
    <name type="common">Glomus intraradices</name>
    <dbReference type="NCBI Taxonomy" id="1432141"/>
    <lineage>
        <taxon>Eukaryota</taxon>
        <taxon>Fungi</taxon>
        <taxon>Fungi incertae sedis</taxon>
        <taxon>Mucoromycota</taxon>
        <taxon>Glomeromycotina</taxon>
        <taxon>Glomeromycetes</taxon>
        <taxon>Glomerales</taxon>
        <taxon>Glomeraceae</taxon>
        <taxon>Rhizophagus</taxon>
    </lineage>
</organism>
<evidence type="ECO:0000313" key="2">
    <source>
        <dbReference type="EMBL" id="EXX76883.1"/>
    </source>
</evidence>
<reference evidence="2 3" key="1">
    <citation type="submission" date="2014-02" db="EMBL/GenBank/DDBJ databases">
        <title>Single nucleus genome sequencing reveals high similarity among nuclei of an endomycorrhizal fungus.</title>
        <authorList>
            <person name="Lin K."/>
            <person name="Geurts R."/>
            <person name="Zhang Z."/>
            <person name="Limpens E."/>
            <person name="Saunders D.G."/>
            <person name="Mu D."/>
            <person name="Pang E."/>
            <person name="Cao H."/>
            <person name="Cha H."/>
            <person name="Lin T."/>
            <person name="Zhou Q."/>
            <person name="Shang Y."/>
            <person name="Li Y."/>
            <person name="Ivanov S."/>
            <person name="Sharma T."/>
            <person name="Velzen R.V."/>
            <person name="Ruijter N.D."/>
            <person name="Aanen D.K."/>
            <person name="Win J."/>
            <person name="Kamoun S."/>
            <person name="Bisseling T."/>
            <person name="Huang S."/>
        </authorList>
    </citation>
    <scope>NUCLEOTIDE SEQUENCE [LARGE SCALE GENOMIC DNA]</scope>
    <source>
        <strain evidence="3">DAOM197198w</strain>
    </source>
</reference>
<dbReference type="HOGENOM" id="CLU_116854_0_0_1"/>
<dbReference type="EMBL" id="JEMT01011790">
    <property type="protein sequence ID" value="EXX76883.1"/>
    <property type="molecule type" value="Genomic_DNA"/>
</dbReference>